<feature type="transmembrane region" description="Helical" evidence="1">
    <location>
        <begin position="189"/>
        <end position="210"/>
    </location>
</feature>
<feature type="transmembrane region" description="Helical" evidence="1">
    <location>
        <begin position="217"/>
        <end position="238"/>
    </location>
</feature>
<keyword evidence="1" id="KW-0472">Membrane</keyword>
<reference evidence="3 4" key="1">
    <citation type="submission" date="2017-10" db="EMBL/GenBank/DDBJ databases">
        <title>The draft genome sequence of Lewinella nigricans NBRC 102662.</title>
        <authorList>
            <person name="Wang K."/>
        </authorList>
    </citation>
    <scope>NUCLEOTIDE SEQUENCE [LARGE SCALE GENOMIC DNA]</scope>
    <source>
        <strain evidence="3 4">NBRC 102662</strain>
    </source>
</reference>
<dbReference type="EMBL" id="PDUD01000044">
    <property type="protein sequence ID" value="PHN02101.1"/>
    <property type="molecule type" value="Genomic_DNA"/>
</dbReference>
<organism evidence="3 4">
    <name type="scientific">Flavilitoribacter nigricans (strain ATCC 23147 / DSM 23189 / NBRC 102662 / NCIMB 1420 / SS-2)</name>
    <name type="common">Lewinella nigricans</name>
    <dbReference type="NCBI Taxonomy" id="1122177"/>
    <lineage>
        <taxon>Bacteria</taxon>
        <taxon>Pseudomonadati</taxon>
        <taxon>Bacteroidota</taxon>
        <taxon>Saprospiria</taxon>
        <taxon>Saprospirales</taxon>
        <taxon>Lewinellaceae</taxon>
        <taxon>Flavilitoribacter</taxon>
    </lineage>
</organism>
<accession>A0A2D0N0Q0</accession>
<gene>
    <name evidence="3" type="ORF">CRP01_33470</name>
</gene>
<feature type="domain" description="CAAX prenyl protease 2/Lysostaphin resistance protein A-like" evidence="2">
    <location>
        <begin position="125"/>
        <end position="226"/>
    </location>
</feature>
<dbReference type="InterPro" id="IPR003675">
    <property type="entry name" value="Rce1/LyrA-like_dom"/>
</dbReference>
<feature type="transmembrane region" description="Helical" evidence="1">
    <location>
        <begin position="122"/>
        <end position="144"/>
    </location>
</feature>
<feature type="transmembrane region" description="Helical" evidence="1">
    <location>
        <begin position="156"/>
        <end position="177"/>
    </location>
</feature>
<feature type="transmembrane region" description="Helical" evidence="1">
    <location>
        <begin position="44"/>
        <end position="64"/>
    </location>
</feature>
<feature type="transmembrane region" description="Helical" evidence="1">
    <location>
        <begin position="84"/>
        <end position="107"/>
    </location>
</feature>
<evidence type="ECO:0000256" key="1">
    <source>
        <dbReference type="SAM" id="Phobius"/>
    </source>
</evidence>
<proteinExistence type="predicted"/>
<keyword evidence="1" id="KW-0812">Transmembrane</keyword>
<dbReference type="GO" id="GO:0004175">
    <property type="term" value="F:endopeptidase activity"/>
    <property type="evidence" value="ECO:0007669"/>
    <property type="project" value="UniProtKB-ARBA"/>
</dbReference>
<sequence>MSKFLIKRHAVKFYFILTFLISWGAILFLFGTDGIPATAELQEQIGMTILLGPALASMILIAIYKGKRGLRELGAKLVKWRINIRWYSIALLTAPLATVLSLAGLALFTKDYQPAITNSNDIYSLLFLGIVGGLIIGLFEELGWTGFAVPRLLQKFNSFTSGAIIGIVWGAWHFILFWEHDSFTGTVPFLLLLARLFSWLPAYRILMVWVYERTESLLVIICMHASLVASLAILDPIIYGKDLLIYILIRATILLILVGLLTVYTRRAERLAVSN</sequence>
<feature type="transmembrane region" description="Helical" evidence="1">
    <location>
        <begin position="244"/>
        <end position="264"/>
    </location>
</feature>
<feature type="transmembrane region" description="Helical" evidence="1">
    <location>
        <begin position="12"/>
        <end position="32"/>
    </location>
</feature>
<dbReference type="PANTHER" id="PTHR35797:SF1">
    <property type="entry name" value="PROTEASE"/>
    <property type="match status" value="1"/>
</dbReference>
<name>A0A2D0N0Q0_FLAN2</name>
<evidence type="ECO:0000259" key="2">
    <source>
        <dbReference type="Pfam" id="PF02517"/>
    </source>
</evidence>
<dbReference type="Pfam" id="PF02517">
    <property type="entry name" value="Rce1-like"/>
    <property type="match status" value="1"/>
</dbReference>
<dbReference type="PANTHER" id="PTHR35797">
    <property type="entry name" value="PROTEASE-RELATED"/>
    <property type="match status" value="1"/>
</dbReference>
<dbReference type="AlphaFoldDB" id="A0A2D0N0Q0"/>
<dbReference type="RefSeq" id="WP_099154440.1">
    <property type="nucleotide sequence ID" value="NZ_PDUD01000044.1"/>
</dbReference>
<keyword evidence="4" id="KW-1185">Reference proteome</keyword>
<dbReference type="OrthoDB" id="9777755at2"/>
<evidence type="ECO:0000313" key="3">
    <source>
        <dbReference type="EMBL" id="PHN02101.1"/>
    </source>
</evidence>
<dbReference type="GO" id="GO:0080120">
    <property type="term" value="P:CAAX-box protein maturation"/>
    <property type="evidence" value="ECO:0007669"/>
    <property type="project" value="UniProtKB-ARBA"/>
</dbReference>
<protein>
    <recommendedName>
        <fullName evidence="2">CAAX prenyl protease 2/Lysostaphin resistance protein A-like domain-containing protein</fullName>
    </recommendedName>
</protein>
<keyword evidence="1" id="KW-1133">Transmembrane helix</keyword>
<evidence type="ECO:0000313" key="4">
    <source>
        <dbReference type="Proteomes" id="UP000223913"/>
    </source>
</evidence>
<dbReference type="InterPro" id="IPR042150">
    <property type="entry name" value="MmRce1-like"/>
</dbReference>
<dbReference type="Proteomes" id="UP000223913">
    <property type="component" value="Unassembled WGS sequence"/>
</dbReference>
<comment type="caution">
    <text evidence="3">The sequence shown here is derived from an EMBL/GenBank/DDBJ whole genome shotgun (WGS) entry which is preliminary data.</text>
</comment>